<dbReference type="PANTHER" id="PTHR33406:SF6">
    <property type="entry name" value="MEMBRANE PROTEIN YDGH-RELATED"/>
    <property type="match status" value="1"/>
</dbReference>
<keyword evidence="6 7" id="KW-0472">Membrane</keyword>
<name>T1A804_9ZZZZ</name>
<feature type="transmembrane region" description="Helical" evidence="7">
    <location>
        <begin position="12"/>
        <end position="32"/>
    </location>
</feature>
<feature type="domain" description="Membrane transport protein MMPL" evidence="8">
    <location>
        <begin position="2"/>
        <end position="81"/>
    </location>
</feature>
<accession>T1A804</accession>
<dbReference type="AlphaFoldDB" id="T1A804"/>
<feature type="non-terminal residue" evidence="9">
    <location>
        <position position="90"/>
    </location>
</feature>
<comment type="subcellular location">
    <subcellularLocation>
        <location evidence="1">Cell membrane</location>
        <topology evidence="1">Multi-pass membrane protein</topology>
    </subcellularLocation>
</comment>
<evidence type="ECO:0000256" key="1">
    <source>
        <dbReference type="ARBA" id="ARBA00004651"/>
    </source>
</evidence>
<dbReference type="InterPro" id="IPR050545">
    <property type="entry name" value="Mycobact_MmpL"/>
</dbReference>
<evidence type="ECO:0000313" key="9">
    <source>
        <dbReference type="EMBL" id="EQD37985.1"/>
    </source>
</evidence>
<reference evidence="9" key="2">
    <citation type="journal article" date="2014" name="ISME J.">
        <title>Microbial stratification in low pH oxic and suboxic macroscopic growths along an acid mine drainage.</title>
        <authorList>
            <person name="Mendez-Garcia C."/>
            <person name="Mesa V."/>
            <person name="Sprenger R.R."/>
            <person name="Richter M."/>
            <person name="Diez M.S."/>
            <person name="Solano J."/>
            <person name="Bargiela R."/>
            <person name="Golyshina O.V."/>
            <person name="Manteca A."/>
            <person name="Ramos J.L."/>
            <person name="Gallego J.R."/>
            <person name="Llorente I."/>
            <person name="Martins Dos Santos V.A."/>
            <person name="Jensen O.N."/>
            <person name="Pelaez A.I."/>
            <person name="Sanchez J."/>
            <person name="Ferrer M."/>
        </authorList>
    </citation>
    <scope>NUCLEOTIDE SEQUENCE</scope>
</reference>
<gene>
    <name evidence="9" type="ORF">B1A_17287</name>
</gene>
<sequence length="90" mass="9292">MAVERAIGATGSTITSAGLVLAGTFVVLAFSGGGGPSGSQIEDIGFGLAIGILMDTLVVRTILVPSAVTLLGRWNWWPSRLGRLDARHDV</sequence>
<evidence type="ECO:0000256" key="7">
    <source>
        <dbReference type="SAM" id="Phobius"/>
    </source>
</evidence>
<evidence type="ECO:0000256" key="5">
    <source>
        <dbReference type="ARBA" id="ARBA00022989"/>
    </source>
</evidence>
<evidence type="ECO:0000256" key="3">
    <source>
        <dbReference type="ARBA" id="ARBA00022475"/>
    </source>
</evidence>
<evidence type="ECO:0000256" key="6">
    <source>
        <dbReference type="ARBA" id="ARBA00023136"/>
    </source>
</evidence>
<dbReference type="SUPFAM" id="SSF82866">
    <property type="entry name" value="Multidrug efflux transporter AcrB transmembrane domain"/>
    <property type="match status" value="1"/>
</dbReference>
<proteinExistence type="inferred from homology"/>
<evidence type="ECO:0000256" key="2">
    <source>
        <dbReference type="ARBA" id="ARBA00010157"/>
    </source>
</evidence>
<dbReference type="InterPro" id="IPR004869">
    <property type="entry name" value="MMPL_dom"/>
</dbReference>
<dbReference type="Pfam" id="PF03176">
    <property type="entry name" value="MMPL"/>
    <property type="match status" value="1"/>
</dbReference>
<reference evidence="9" key="1">
    <citation type="submission" date="2013-08" db="EMBL/GenBank/DDBJ databases">
        <authorList>
            <person name="Mendez C."/>
            <person name="Richter M."/>
            <person name="Ferrer M."/>
            <person name="Sanchez J."/>
        </authorList>
    </citation>
    <scope>NUCLEOTIDE SEQUENCE</scope>
</reference>
<keyword evidence="3" id="KW-1003">Cell membrane</keyword>
<evidence type="ECO:0000256" key="4">
    <source>
        <dbReference type="ARBA" id="ARBA00022692"/>
    </source>
</evidence>
<keyword evidence="4 7" id="KW-0812">Transmembrane</keyword>
<comment type="caution">
    <text evidence="9">The sequence shown here is derived from an EMBL/GenBank/DDBJ whole genome shotgun (WGS) entry which is preliminary data.</text>
</comment>
<dbReference type="GO" id="GO:0005886">
    <property type="term" value="C:plasma membrane"/>
    <property type="evidence" value="ECO:0007669"/>
    <property type="project" value="UniProtKB-SubCell"/>
</dbReference>
<protein>
    <submittedName>
        <fullName evidence="9">Transmembrane transporter mmpL4</fullName>
    </submittedName>
</protein>
<feature type="transmembrane region" description="Helical" evidence="7">
    <location>
        <begin position="44"/>
        <end position="71"/>
    </location>
</feature>
<dbReference type="EMBL" id="AUZX01012718">
    <property type="protein sequence ID" value="EQD37985.1"/>
    <property type="molecule type" value="Genomic_DNA"/>
</dbReference>
<comment type="similarity">
    <text evidence="2">Belongs to the resistance-nodulation-cell division (RND) (TC 2.A.6) family. MmpL subfamily.</text>
</comment>
<dbReference type="PANTHER" id="PTHR33406">
    <property type="entry name" value="MEMBRANE PROTEIN MJ1562-RELATED"/>
    <property type="match status" value="1"/>
</dbReference>
<dbReference type="Gene3D" id="1.20.1640.10">
    <property type="entry name" value="Multidrug efflux transporter AcrB transmembrane domain"/>
    <property type="match status" value="1"/>
</dbReference>
<organism evidence="9">
    <name type="scientific">mine drainage metagenome</name>
    <dbReference type="NCBI Taxonomy" id="410659"/>
    <lineage>
        <taxon>unclassified sequences</taxon>
        <taxon>metagenomes</taxon>
        <taxon>ecological metagenomes</taxon>
    </lineage>
</organism>
<evidence type="ECO:0000259" key="8">
    <source>
        <dbReference type="Pfam" id="PF03176"/>
    </source>
</evidence>
<keyword evidence="5 7" id="KW-1133">Transmembrane helix</keyword>